<keyword evidence="1" id="KW-0472">Membrane</keyword>
<accession>A0A913HM68</accession>
<evidence type="ECO:0000313" key="2">
    <source>
        <dbReference type="WBParaSite" id="SSTP_0000430000.1"/>
    </source>
</evidence>
<proteinExistence type="predicted"/>
<sequence length="79" mass="9036">MAPYNSGSNCLRLCEIGSHQPIRLDLNLFDDETMEKLFLLETLLYLTMCLGVFAALIWAISFCCKCFEKIEEIASCDIY</sequence>
<feature type="transmembrane region" description="Helical" evidence="1">
    <location>
        <begin position="43"/>
        <end position="64"/>
    </location>
</feature>
<evidence type="ECO:0000256" key="1">
    <source>
        <dbReference type="SAM" id="Phobius"/>
    </source>
</evidence>
<dbReference type="AlphaFoldDB" id="A0A913HM68"/>
<dbReference type="WBParaSite" id="SSTP_0000430000.1">
    <property type="protein sequence ID" value="SSTP_0000430000.1"/>
    <property type="gene ID" value="SSTP_0000430000"/>
</dbReference>
<name>A0A913HM68_STRER</name>
<reference evidence="2" key="1">
    <citation type="submission" date="2022-10" db="UniProtKB">
        <authorList>
            <consortium name="WormBaseParasite"/>
        </authorList>
    </citation>
    <scope>IDENTIFICATION</scope>
</reference>
<protein>
    <submittedName>
        <fullName evidence="2">Uncharacterized protein</fullName>
    </submittedName>
</protein>
<keyword evidence="1" id="KW-0812">Transmembrane</keyword>
<keyword evidence="1" id="KW-1133">Transmembrane helix</keyword>
<organism evidence="2">
    <name type="scientific">Strongyloides stercoralis</name>
    <name type="common">Threadworm</name>
    <dbReference type="NCBI Taxonomy" id="6248"/>
    <lineage>
        <taxon>Eukaryota</taxon>
        <taxon>Metazoa</taxon>
        <taxon>Ecdysozoa</taxon>
        <taxon>Nematoda</taxon>
        <taxon>Chromadorea</taxon>
        <taxon>Rhabditida</taxon>
        <taxon>Tylenchina</taxon>
        <taxon>Panagrolaimomorpha</taxon>
        <taxon>Strongyloidoidea</taxon>
        <taxon>Strongyloididae</taxon>
        <taxon>Strongyloides</taxon>
    </lineage>
</organism>